<dbReference type="InterPro" id="IPR027396">
    <property type="entry name" value="DsrEFH-like"/>
</dbReference>
<dbReference type="Proteomes" id="UP001461341">
    <property type="component" value="Chromosome"/>
</dbReference>
<dbReference type="RefSeq" id="WP_369019136.1">
    <property type="nucleotide sequence ID" value="NZ_CP121689.1"/>
</dbReference>
<name>A0ABZ2YFP0_9BACT</name>
<organism evidence="1 2">
    <name type="scientific">Thermatribacter velox</name>
    <dbReference type="NCBI Taxonomy" id="3039681"/>
    <lineage>
        <taxon>Bacteria</taxon>
        <taxon>Pseudomonadati</taxon>
        <taxon>Atribacterota</taxon>
        <taxon>Atribacteria</taxon>
        <taxon>Atribacterales</taxon>
        <taxon>Thermatribacteraceae</taxon>
        <taxon>Thermatribacter</taxon>
    </lineage>
</organism>
<protein>
    <submittedName>
        <fullName evidence="1">Cytoplasmic protein</fullName>
    </submittedName>
</protein>
<dbReference type="EMBL" id="CP121689">
    <property type="protein sequence ID" value="WZL76971.1"/>
    <property type="molecule type" value="Genomic_DNA"/>
</dbReference>
<proteinExistence type="predicted"/>
<reference evidence="1 2" key="1">
    <citation type="submission" date="2023-03" db="EMBL/GenBank/DDBJ databases">
        <title>Novel Species.</title>
        <authorList>
            <person name="Ma S."/>
        </authorList>
    </citation>
    <scope>NUCLEOTIDE SEQUENCE [LARGE SCALE GENOMIC DNA]</scope>
    <source>
        <strain evidence="1 2">B11</strain>
    </source>
</reference>
<accession>A0ABZ2YFP0</accession>
<evidence type="ECO:0000313" key="1">
    <source>
        <dbReference type="EMBL" id="WZL76971.1"/>
    </source>
</evidence>
<keyword evidence="2" id="KW-1185">Reference proteome</keyword>
<sequence>MQKVAFFVFRDQEMCFIHVLLNALDMYEKGDVVRIVFEGSATRLVPLLAEASHPLHGLYRETKDKGLIAGACRACSAKMKVLDAVEKESLPLLEDMKGHPGMHRFLAEGFTIITM</sequence>
<evidence type="ECO:0000313" key="2">
    <source>
        <dbReference type="Proteomes" id="UP001461341"/>
    </source>
</evidence>
<dbReference type="SUPFAM" id="SSF75169">
    <property type="entry name" value="DsrEFH-like"/>
    <property type="match status" value="1"/>
</dbReference>
<gene>
    <name evidence="1" type="ORF">QBE54_04390</name>
</gene>